<dbReference type="EMBL" id="JAACNH010000003">
    <property type="protein sequence ID" value="KAG8446901.1"/>
    <property type="molecule type" value="Genomic_DNA"/>
</dbReference>
<dbReference type="FunFam" id="3.10.20.90:FF:000291">
    <property type="entry name" value="Next to BRCA1 gene 1 protein"/>
    <property type="match status" value="1"/>
</dbReference>
<dbReference type="GO" id="GO:0005778">
    <property type="term" value="C:peroxisomal membrane"/>
    <property type="evidence" value="ECO:0007669"/>
    <property type="project" value="UniProtKB-ARBA"/>
</dbReference>
<dbReference type="SMART" id="SM00291">
    <property type="entry name" value="ZnF_ZZ"/>
    <property type="match status" value="1"/>
</dbReference>
<proteinExistence type="predicted"/>
<dbReference type="EMBL" id="JAACNH010000003">
    <property type="protein sequence ID" value="KAG8446899.1"/>
    <property type="molecule type" value="Genomic_DNA"/>
</dbReference>
<keyword evidence="5" id="KW-0479">Metal-binding</keyword>
<dbReference type="GO" id="GO:0016236">
    <property type="term" value="P:macroautophagy"/>
    <property type="evidence" value="ECO:0007669"/>
    <property type="project" value="TreeGrafter"/>
</dbReference>
<dbReference type="PROSITE" id="PS01357">
    <property type="entry name" value="ZF_ZZ_1"/>
    <property type="match status" value="1"/>
</dbReference>
<dbReference type="SUPFAM" id="SSF46934">
    <property type="entry name" value="UBA-like"/>
    <property type="match status" value="1"/>
</dbReference>
<keyword evidence="7" id="KW-0862">Zinc</keyword>
<dbReference type="GO" id="GO:0031410">
    <property type="term" value="C:cytoplasmic vesicle"/>
    <property type="evidence" value="ECO:0007669"/>
    <property type="project" value="UniProtKB-KW"/>
</dbReference>
<dbReference type="OrthoDB" id="661148at2759"/>
<evidence type="ECO:0000259" key="17">
    <source>
        <dbReference type="PROSITE" id="PS50135"/>
    </source>
</evidence>
<evidence type="ECO:0000256" key="4">
    <source>
        <dbReference type="ARBA" id="ARBA00022553"/>
    </source>
</evidence>
<dbReference type="EMBL" id="JAACNH010000003">
    <property type="protein sequence ID" value="KAG8446900.1"/>
    <property type="molecule type" value="Genomic_DNA"/>
</dbReference>
<feature type="domain" description="ZZ-type" evidence="17">
    <location>
        <begin position="218"/>
        <end position="270"/>
    </location>
</feature>
<gene>
    <name evidence="18" type="ORF">GDO86_014377</name>
</gene>
<evidence type="ECO:0000256" key="9">
    <source>
        <dbReference type="ARBA" id="ARBA00023228"/>
    </source>
</evidence>
<keyword evidence="10" id="KW-0968">Cytoplasmic vesicle</keyword>
<feature type="region of interest" description="Disordered" evidence="15">
    <location>
        <begin position="276"/>
        <end position="303"/>
    </location>
</feature>
<dbReference type="SUPFAM" id="SSF57850">
    <property type="entry name" value="RING/U-box"/>
    <property type="match status" value="1"/>
</dbReference>
<dbReference type="CDD" id="cd14947">
    <property type="entry name" value="NBR1_like"/>
    <property type="match status" value="1"/>
</dbReference>
<dbReference type="Pfam" id="PF00569">
    <property type="entry name" value="ZZ"/>
    <property type="match status" value="1"/>
</dbReference>
<evidence type="ECO:0000256" key="8">
    <source>
        <dbReference type="ARBA" id="ARBA00022843"/>
    </source>
</evidence>
<evidence type="ECO:0000256" key="7">
    <source>
        <dbReference type="ARBA" id="ARBA00022833"/>
    </source>
</evidence>
<organism evidence="18 19">
    <name type="scientific">Hymenochirus boettgeri</name>
    <name type="common">Congo dwarf clawed frog</name>
    <dbReference type="NCBI Taxonomy" id="247094"/>
    <lineage>
        <taxon>Eukaryota</taxon>
        <taxon>Metazoa</taxon>
        <taxon>Chordata</taxon>
        <taxon>Craniata</taxon>
        <taxon>Vertebrata</taxon>
        <taxon>Euteleostomi</taxon>
        <taxon>Amphibia</taxon>
        <taxon>Batrachia</taxon>
        <taxon>Anura</taxon>
        <taxon>Pipoidea</taxon>
        <taxon>Pipidae</taxon>
        <taxon>Pipinae</taxon>
        <taxon>Hymenochirus</taxon>
    </lineage>
</organism>
<keyword evidence="8" id="KW-0832">Ubl conjugation</keyword>
<dbReference type="SUPFAM" id="SSF54277">
    <property type="entry name" value="CAD &amp; PB1 domains"/>
    <property type="match status" value="1"/>
</dbReference>
<comment type="caution">
    <text evidence="18">The sequence shown here is derived from an EMBL/GenBank/DDBJ whole genome shotgun (WGS) entry which is preliminary data.</text>
</comment>
<dbReference type="PANTHER" id="PTHR20930:SF2">
    <property type="entry name" value="NEXT TO BRCA1 GENE 1 PROTEIN"/>
    <property type="match status" value="1"/>
</dbReference>
<dbReference type="EMBL" id="JAACNH010000003">
    <property type="protein sequence ID" value="KAG8446902.1"/>
    <property type="molecule type" value="Genomic_DNA"/>
</dbReference>
<evidence type="ECO:0000256" key="6">
    <source>
        <dbReference type="ARBA" id="ARBA00022771"/>
    </source>
</evidence>
<dbReference type="GO" id="GO:0005776">
    <property type="term" value="C:autophagosome"/>
    <property type="evidence" value="ECO:0007669"/>
    <property type="project" value="UniProtKB-SubCell"/>
</dbReference>
<evidence type="ECO:0000256" key="5">
    <source>
        <dbReference type="ARBA" id="ARBA00022723"/>
    </source>
</evidence>
<evidence type="ECO:0000313" key="18">
    <source>
        <dbReference type="EMBL" id="KAG8446901.1"/>
    </source>
</evidence>
<evidence type="ECO:0000256" key="11">
    <source>
        <dbReference type="ARBA" id="ARBA00037833"/>
    </source>
</evidence>
<sequence length="890" mass="100131">MESCVNLCVSWKGESQSVLVSDAQKTTWADVEAMVLLSFDLRKIQIKYLDEEKEEVSVNSQGEYEEALKIALKQGGFVQMNVYENQQLEENEESPSSEELQEPKTPNVTLPLGTDKISLGQQTTLASTGGQELERGRAYSNSMEQHTSIQNEGSTVIPPQWFTSYMDRFKEQIVRETVERVSQSLRENPTQDWMSDSSNISEVQKDPEKKASAAYLYDWSLDCSNCNQRIIGIRYQCSSCASFNICENCETQGFGHEPNHLYLKMRRPLKTKLKDKAPYPHDEVSASLGEGRQNLQLEKKQRKAEQKQLKKQLKLQRGIHRWWLPEISFPESSPLVIPIEPCPQIIPTVSAVFVDENVPDGTHLQPGTKFIKQWRMKNTGNIKWNIDTKLTFMWGNLTLGSSSHKESPVPSLLPNEVGTLSVEFMAPALEGTYTSHWRLTHKGDQFGPRVWCNIIVDSLSCSESMDLKEKCTSSSHTSHMISQEESGTIESVKRHPGISIPEMIRAHNSKEEFIPSVDLLTPQDLLSFELLDINIVQELEDAPHNTPVDMTPCLTPVSHDGPVIDRLFMGQTEEGIKEAGNVTNTRCIKSQKKVEKIVTAEDADMSGTQFVCETVIRSLTLDAAPDYNPPQKISPDFTKPVCLCEREGNIQVNDNYTEETESKEIFDSFEDAIIILPECFDTSRPIGESMHSSDKEKEKETKSKMEDEILQEAIQSQSDINDIFTSQAINDVTPTLELLSSSSHLRFSQKVQSSVVHMEMEPEPASIRAFVPEQESRGENCPFVHSRDCTPALNEDYELSRKHTGMGIAGGLVKGALSVAASAYKVLFTGQQKIALPLCSEDKDGAMMAVLLEMGFCNRQRNKLLLHKHNYNLVDVVAELIQMNENDSTR</sequence>
<evidence type="ECO:0000256" key="2">
    <source>
        <dbReference type="ARBA" id="ARBA00004419"/>
    </source>
</evidence>
<dbReference type="InterPro" id="IPR015940">
    <property type="entry name" value="UBA"/>
</dbReference>
<keyword evidence="9" id="KW-0458">Lysosome</keyword>
<dbReference type="PROSITE" id="PS50030">
    <property type="entry name" value="UBA"/>
    <property type="match status" value="1"/>
</dbReference>
<dbReference type="InterPro" id="IPR043145">
    <property type="entry name" value="Znf_ZZ_sf"/>
</dbReference>
<feature type="region of interest" description="Disordered" evidence="15">
    <location>
        <begin position="684"/>
        <end position="704"/>
    </location>
</feature>
<dbReference type="PANTHER" id="PTHR20930">
    <property type="entry name" value="OVARIAN CARCINOMA ANTIGEN CA125-RELATED"/>
    <property type="match status" value="1"/>
</dbReference>
<dbReference type="Gene3D" id="3.10.20.90">
    <property type="entry name" value="Phosphatidylinositol 3-kinase Catalytic Subunit, Chain A, domain 1"/>
    <property type="match status" value="1"/>
</dbReference>
<keyword evidence="4" id="KW-0597">Phosphoprotein</keyword>
<dbReference type="FunFam" id="3.30.60.90:FF:000007">
    <property type="entry name" value="Next to BRCA1 gene 1 protein"/>
    <property type="match status" value="1"/>
</dbReference>
<feature type="region of interest" description="Disordered" evidence="15">
    <location>
        <begin position="87"/>
        <end position="111"/>
    </location>
</feature>
<dbReference type="InterPro" id="IPR009060">
    <property type="entry name" value="UBA-like_sf"/>
</dbReference>
<dbReference type="AlphaFoldDB" id="A0A8T2JWV7"/>
<feature type="compositionally biased region" description="Acidic residues" evidence="15">
    <location>
        <begin position="87"/>
        <end position="100"/>
    </location>
</feature>
<evidence type="ECO:0000256" key="1">
    <source>
        <dbReference type="ARBA" id="ARBA00004371"/>
    </source>
</evidence>
<evidence type="ECO:0000256" key="12">
    <source>
        <dbReference type="ARBA" id="ARBA00068689"/>
    </source>
</evidence>
<reference evidence="18" key="1">
    <citation type="thesis" date="2020" institute="ProQuest LLC" country="789 East Eisenhower Parkway, Ann Arbor, MI, USA">
        <title>Comparative Genomics and Chromosome Evolution.</title>
        <authorList>
            <person name="Mudd A.B."/>
        </authorList>
    </citation>
    <scope>NUCLEOTIDE SEQUENCE</scope>
    <source>
        <strain evidence="18">Female2</strain>
        <tissue evidence="18">Blood</tissue>
    </source>
</reference>
<evidence type="ECO:0000256" key="14">
    <source>
        <dbReference type="PROSITE-ProRule" id="PRU00228"/>
    </source>
</evidence>
<dbReference type="GO" id="GO:0043130">
    <property type="term" value="F:ubiquitin binding"/>
    <property type="evidence" value="ECO:0007669"/>
    <property type="project" value="TreeGrafter"/>
</dbReference>
<evidence type="ECO:0000256" key="13">
    <source>
        <dbReference type="ARBA" id="ARBA00083062"/>
    </source>
</evidence>
<dbReference type="GO" id="GO:0005764">
    <property type="term" value="C:lysosome"/>
    <property type="evidence" value="ECO:0007669"/>
    <property type="project" value="UniProtKB-SubCell"/>
</dbReference>
<dbReference type="CDD" id="cd02340">
    <property type="entry name" value="ZZ_NBR1_like"/>
    <property type="match status" value="1"/>
</dbReference>
<evidence type="ECO:0000313" key="19">
    <source>
        <dbReference type="Proteomes" id="UP000812440"/>
    </source>
</evidence>
<feature type="compositionally biased region" description="Polar residues" evidence="15">
    <location>
        <begin position="182"/>
        <end position="202"/>
    </location>
</feature>
<evidence type="ECO:0000256" key="10">
    <source>
        <dbReference type="ARBA" id="ARBA00023329"/>
    </source>
</evidence>
<dbReference type="GO" id="GO:0031430">
    <property type="term" value="C:M band"/>
    <property type="evidence" value="ECO:0007669"/>
    <property type="project" value="UniProtKB-SubCell"/>
</dbReference>
<dbReference type="Gene3D" id="3.30.60.90">
    <property type="match status" value="1"/>
</dbReference>
<keyword evidence="19" id="KW-1185">Reference proteome</keyword>
<comment type="subcellular location">
    <subcellularLocation>
        <location evidence="11">Cytoplasm</location>
        <location evidence="11">Myofibril</location>
        <location evidence="11">Sarcomere</location>
        <location evidence="11">M line</location>
    </subcellularLocation>
    <subcellularLocation>
        <location evidence="2">Cytoplasmic vesicle</location>
        <location evidence="2">Autophagosome</location>
    </subcellularLocation>
    <subcellularLocation>
        <location evidence="1">Lysosome</location>
    </subcellularLocation>
</comment>
<protein>
    <recommendedName>
        <fullName evidence="12">Next to BRCA1 gene 1 protein</fullName>
    </recommendedName>
    <alternativeName>
        <fullName evidence="13">Neighbor of BRCA1 gene 1 protein</fullName>
    </alternativeName>
</protein>
<dbReference type="PROSITE" id="PS50135">
    <property type="entry name" value="ZF_ZZ_2"/>
    <property type="match status" value="1"/>
</dbReference>
<dbReference type="InterPro" id="IPR013783">
    <property type="entry name" value="Ig-like_fold"/>
</dbReference>
<dbReference type="Gene3D" id="2.60.40.10">
    <property type="entry name" value="Immunoglobulins"/>
    <property type="match status" value="1"/>
</dbReference>
<dbReference type="Proteomes" id="UP000812440">
    <property type="component" value="Chromosome 8_10"/>
</dbReference>
<evidence type="ECO:0000256" key="3">
    <source>
        <dbReference type="ARBA" id="ARBA00022490"/>
    </source>
</evidence>
<dbReference type="SMART" id="SM00666">
    <property type="entry name" value="PB1"/>
    <property type="match status" value="1"/>
</dbReference>
<dbReference type="InterPro" id="IPR000433">
    <property type="entry name" value="Znf_ZZ"/>
</dbReference>
<dbReference type="Pfam" id="PF16158">
    <property type="entry name" value="N_BRCA1_IG"/>
    <property type="match status" value="1"/>
</dbReference>
<feature type="domain" description="UBA" evidence="16">
    <location>
        <begin position="840"/>
        <end position="884"/>
    </location>
</feature>
<dbReference type="Gene3D" id="1.10.8.10">
    <property type="entry name" value="DNA helicase RuvA subunit, C-terminal domain"/>
    <property type="match status" value="1"/>
</dbReference>
<dbReference type="Pfam" id="PF00564">
    <property type="entry name" value="PB1"/>
    <property type="match status" value="1"/>
</dbReference>
<dbReference type="CDD" id="cd14319">
    <property type="entry name" value="UBA_NBR1"/>
    <property type="match status" value="1"/>
</dbReference>
<dbReference type="InterPro" id="IPR000270">
    <property type="entry name" value="PB1_dom"/>
</dbReference>
<dbReference type="InterPro" id="IPR032350">
    <property type="entry name" value="Nbr1_FW"/>
</dbReference>
<dbReference type="FunFam" id="2.60.40.10:FF:000199">
    <property type="entry name" value="next to BRCA1 gene 1 protein-like"/>
    <property type="match status" value="1"/>
</dbReference>
<evidence type="ECO:0000259" key="16">
    <source>
        <dbReference type="PROSITE" id="PS50030"/>
    </source>
</evidence>
<accession>A0A8T2JWV7</accession>
<feature type="region of interest" description="Disordered" evidence="15">
    <location>
        <begin position="182"/>
        <end position="205"/>
    </location>
</feature>
<dbReference type="GO" id="GO:0070013">
    <property type="term" value="C:intracellular organelle lumen"/>
    <property type="evidence" value="ECO:0007669"/>
    <property type="project" value="UniProtKB-ARBA"/>
</dbReference>
<name>A0A8T2JWV7_9PIPI</name>
<dbReference type="GO" id="GO:0000407">
    <property type="term" value="C:phagophore assembly site"/>
    <property type="evidence" value="ECO:0007669"/>
    <property type="project" value="TreeGrafter"/>
</dbReference>
<keyword evidence="6 14" id="KW-0863">Zinc-finger</keyword>
<dbReference type="FunFam" id="1.10.8.10:FF:000033">
    <property type="entry name" value="Next to BRCA1 gene 1 protein"/>
    <property type="match status" value="1"/>
</dbReference>
<feature type="compositionally biased region" description="Basic and acidic residues" evidence="15">
    <location>
        <begin position="691"/>
        <end position="704"/>
    </location>
</feature>
<evidence type="ECO:0000256" key="15">
    <source>
        <dbReference type="SAM" id="MobiDB-lite"/>
    </source>
</evidence>
<dbReference type="GO" id="GO:0008270">
    <property type="term" value="F:zinc ion binding"/>
    <property type="evidence" value="ECO:0007669"/>
    <property type="project" value="UniProtKB-KW"/>
</dbReference>
<keyword evidence="3" id="KW-0963">Cytoplasm</keyword>